<organism evidence="2 3">
    <name type="scientific">Azorhizophilus paspali</name>
    <name type="common">Azotobacter paspali</name>
    <dbReference type="NCBI Taxonomy" id="69963"/>
    <lineage>
        <taxon>Bacteria</taxon>
        <taxon>Pseudomonadati</taxon>
        <taxon>Pseudomonadota</taxon>
        <taxon>Gammaproteobacteria</taxon>
        <taxon>Pseudomonadales</taxon>
        <taxon>Pseudomonadaceae</taxon>
        <taxon>Azorhizophilus</taxon>
    </lineage>
</organism>
<sequence>MSRPWAVPVEWSPAKRRQIGWRPSIQRKGQAGKPIGERDKARNKRMASPRARVEQVFASLAQMGSITV</sequence>
<keyword evidence="3" id="KW-1185">Reference proteome</keyword>
<accession>A0ABV6SMG0</accession>
<name>A0ABV6SMG0_AZOPA</name>
<dbReference type="Proteomes" id="UP001589891">
    <property type="component" value="Unassembled WGS sequence"/>
</dbReference>
<reference evidence="2 3" key="1">
    <citation type="submission" date="2024-09" db="EMBL/GenBank/DDBJ databases">
        <authorList>
            <person name="Sun Q."/>
            <person name="Mori K."/>
        </authorList>
    </citation>
    <scope>NUCLEOTIDE SEQUENCE [LARGE SCALE GENOMIC DNA]</scope>
    <source>
        <strain evidence="2 3">NCAIM B.01794</strain>
    </source>
</reference>
<protein>
    <recommendedName>
        <fullName evidence="4">Transposase DDE domain-containing protein</fullName>
    </recommendedName>
</protein>
<dbReference type="EMBL" id="JBHLSS010000077">
    <property type="protein sequence ID" value="MFC0710373.1"/>
    <property type="molecule type" value="Genomic_DNA"/>
</dbReference>
<evidence type="ECO:0000313" key="3">
    <source>
        <dbReference type="Proteomes" id="UP001589891"/>
    </source>
</evidence>
<feature type="region of interest" description="Disordered" evidence="1">
    <location>
        <begin position="18"/>
        <end position="50"/>
    </location>
</feature>
<gene>
    <name evidence="2" type="ORF">ACFFGX_12680</name>
</gene>
<comment type="caution">
    <text evidence="2">The sequence shown here is derived from an EMBL/GenBank/DDBJ whole genome shotgun (WGS) entry which is preliminary data.</text>
</comment>
<evidence type="ECO:0000313" key="2">
    <source>
        <dbReference type="EMBL" id="MFC0710373.1"/>
    </source>
</evidence>
<evidence type="ECO:0000256" key="1">
    <source>
        <dbReference type="SAM" id="MobiDB-lite"/>
    </source>
</evidence>
<evidence type="ECO:0008006" key="4">
    <source>
        <dbReference type="Google" id="ProtNLM"/>
    </source>
</evidence>
<dbReference type="RefSeq" id="WP_376946347.1">
    <property type="nucleotide sequence ID" value="NZ_CP171449.1"/>
</dbReference>
<proteinExistence type="predicted"/>